<reference evidence="2" key="2">
    <citation type="submission" date="2020-11" db="EMBL/GenBank/DDBJ databases">
        <authorList>
            <person name="McCartney M.A."/>
            <person name="Auch B."/>
            <person name="Kono T."/>
            <person name="Mallez S."/>
            <person name="Becker A."/>
            <person name="Gohl D.M."/>
            <person name="Silverstein K.A.T."/>
            <person name="Koren S."/>
            <person name="Bechman K.B."/>
            <person name="Herman A."/>
            <person name="Abrahante J.E."/>
            <person name="Garbe J."/>
        </authorList>
    </citation>
    <scope>NUCLEOTIDE SEQUENCE</scope>
    <source>
        <strain evidence="2">Duluth1</strain>
        <tissue evidence="2">Whole animal</tissue>
    </source>
</reference>
<comment type="caution">
    <text evidence="2">The sequence shown here is derived from an EMBL/GenBank/DDBJ whole genome shotgun (WGS) entry which is preliminary data.</text>
</comment>
<gene>
    <name evidence="2" type="ORF">DPMN_052914</name>
</gene>
<dbReference type="EMBL" id="JAIWYP010000012">
    <property type="protein sequence ID" value="KAH3726990.1"/>
    <property type="molecule type" value="Genomic_DNA"/>
</dbReference>
<dbReference type="AlphaFoldDB" id="A0A9D4CKE9"/>
<evidence type="ECO:0000313" key="3">
    <source>
        <dbReference type="Proteomes" id="UP000828390"/>
    </source>
</evidence>
<dbReference type="Proteomes" id="UP000828390">
    <property type="component" value="Unassembled WGS sequence"/>
</dbReference>
<name>A0A9D4CKE9_DREPO</name>
<sequence length="59" mass="6594">MGVQPNEFNRAPHTFRIRKYSVDSRSTFRAEHRSGGSRGRGSYAADNRARATVAKVGKQ</sequence>
<keyword evidence="3" id="KW-1185">Reference proteome</keyword>
<feature type="region of interest" description="Disordered" evidence="1">
    <location>
        <begin position="26"/>
        <end position="59"/>
    </location>
</feature>
<protein>
    <submittedName>
        <fullName evidence="2">Uncharacterized protein</fullName>
    </submittedName>
</protein>
<reference evidence="2" key="1">
    <citation type="journal article" date="2019" name="bioRxiv">
        <title>The Genome of the Zebra Mussel, Dreissena polymorpha: A Resource for Invasive Species Research.</title>
        <authorList>
            <person name="McCartney M.A."/>
            <person name="Auch B."/>
            <person name="Kono T."/>
            <person name="Mallez S."/>
            <person name="Zhang Y."/>
            <person name="Obille A."/>
            <person name="Becker A."/>
            <person name="Abrahante J.E."/>
            <person name="Garbe J."/>
            <person name="Badalamenti J.P."/>
            <person name="Herman A."/>
            <person name="Mangelson H."/>
            <person name="Liachko I."/>
            <person name="Sullivan S."/>
            <person name="Sone E.D."/>
            <person name="Koren S."/>
            <person name="Silverstein K.A.T."/>
            <person name="Beckman K.B."/>
            <person name="Gohl D.M."/>
        </authorList>
    </citation>
    <scope>NUCLEOTIDE SEQUENCE</scope>
    <source>
        <strain evidence="2">Duluth1</strain>
        <tissue evidence="2">Whole animal</tissue>
    </source>
</reference>
<proteinExistence type="predicted"/>
<organism evidence="2 3">
    <name type="scientific">Dreissena polymorpha</name>
    <name type="common">Zebra mussel</name>
    <name type="synonym">Mytilus polymorpha</name>
    <dbReference type="NCBI Taxonomy" id="45954"/>
    <lineage>
        <taxon>Eukaryota</taxon>
        <taxon>Metazoa</taxon>
        <taxon>Spiralia</taxon>
        <taxon>Lophotrochozoa</taxon>
        <taxon>Mollusca</taxon>
        <taxon>Bivalvia</taxon>
        <taxon>Autobranchia</taxon>
        <taxon>Heteroconchia</taxon>
        <taxon>Euheterodonta</taxon>
        <taxon>Imparidentia</taxon>
        <taxon>Neoheterodontei</taxon>
        <taxon>Myida</taxon>
        <taxon>Dreissenoidea</taxon>
        <taxon>Dreissenidae</taxon>
        <taxon>Dreissena</taxon>
    </lineage>
</organism>
<evidence type="ECO:0000256" key="1">
    <source>
        <dbReference type="SAM" id="MobiDB-lite"/>
    </source>
</evidence>
<accession>A0A9D4CKE9</accession>
<evidence type="ECO:0000313" key="2">
    <source>
        <dbReference type="EMBL" id="KAH3726990.1"/>
    </source>
</evidence>